<reference evidence="2" key="1">
    <citation type="journal article" date="2014" name="Front. Microbiol.">
        <title>High frequency of phylogenetically diverse reductive dehalogenase-homologous genes in deep subseafloor sedimentary metagenomes.</title>
        <authorList>
            <person name="Kawai M."/>
            <person name="Futagami T."/>
            <person name="Toyoda A."/>
            <person name="Takaki Y."/>
            <person name="Nishi S."/>
            <person name="Hori S."/>
            <person name="Arai W."/>
            <person name="Tsubouchi T."/>
            <person name="Morono Y."/>
            <person name="Uchiyama I."/>
            <person name="Ito T."/>
            <person name="Fujiyama A."/>
            <person name="Inagaki F."/>
            <person name="Takami H."/>
        </authorList>
    </citation>
    <scope>NUCLEOTIDE SEQUENCE</scope>
    <source>
        <strain evidence="2">Expedition CK06-06</strain>
    </source>
</reference>
<organism evidence="2">
    <name type="scientific">marine sediment metagenome</name>
    <dbReference type="NCBI Taxonomy" id="412755"/>
    <lineage>
        <taxon>unclassified sequences</taxon>
        <taxon>metagenomes</taxon>
        <taxon>ecological metagenomes</taxon>
    </lineage>
</organism>
<sequence>MTGFVRNVPDGTVEMLAQGRLEDIDDCIQDVKEYFAGYLKETRIEEIPPDPRYTDFKITF</sequence>
<dbReference type="PROSITE" id="PS00151">
    <property type="entry name" value="ACYLPHOSPHATASE_2"/>
    <property type="match status" value="1"/>
</dbReference>
<accession>X0VW93</accession>
<dbReference type="SUPFAM" id="SSF54975">
    <property type="entry name" value="Acylphosphatase/BLUF domain-like"/>
    <property type="match status" value="1"/>
</dbReference>
<dbReference type="InterPro" id="IPR001792">
    <property type="entry name" value="Acylphosphatase-like_dom"/>
</dbReference>
<dbReference type="InterPro" id="IPR017968">
    <property type="entry name" value="Acylphosphatase_CS"/>
</dbReference>
<dbReference type="PROSITE" id="PS51160">
    <property type="entry name" value="ACYLPHOSPHATASE_3"/>
    <property type="match status" value="1"/>
</dbReference>
<dbReference type="AlphaFoldDB" id="X0VW93"/>
<dbReference type="Pfam" id="PF00708">
    <property type="entry name" value="Acylphosphatase"/>
    <property type="match status" value="1"/>
</dbReference>
<feature type="domain" description="Acylphosphatase-like" evidence="1">
    <location>
        <begin position="1"/>
        <end position="60"/>
    </location>
</feature>
<evidence type="ECO:0000259" key="1">
    <source>
        <dbReference type="PROSITE" id="PS51160"/>
    </source>
</evidence>
<dbReference type="InterPro" id="IPR036046">
    <property type="entry name" value="Acylphosphatase-like_dom_sf"/>
</dbReference>
<comment type="caution">
    <text evidence="2">The sequence shown here is derived from an EMBL/GenBank/DDBJ whole genome shotgun (WGS) entry which is preliminary data.</text>
</comment>
<protein>
    <recommendedName>
        <fullName evidence="1">Acylphosphatase-like domain-containing protein</fullName>
    </recommendedName>
</protein>
<gene>
    <name evidence="2" type="ORF">S01H1_59745</name>
</gene>
<evidence type="ECO:0000313" key="2">
    <source>
        <dbReference type="EMBL" id="GAG15392.1"/>
    </source>
</evidence>
<dbReference type="Gene3D" id="3.30.70.100">
    <property type="match status" value="1"/>
</dbReference>
<dbReference type="EMBL" id="BARS01039093">
    <property type="protein sequence ID" value="GAG15392.1"/>
    <property type="molecule type" value="Genomic_DNA"/>
</dbReference>
<proteinExistence type="predicted"/>
<name>X0VW93_9ZZZZ</name>